<evidence type="ECO:0000313" key="3">
    <source>
        <dbReference type="Proteomes" id="UP001161390"/>
    </source>
</evidence>
<proteinExistence type="predicted"/>
<feature type="compositionally biased region" description="Polar residues" evidence="1">
    <location>
        <begin position="9"/>
        <end position="19"/>
    </location>
</feature>
<dbReference type="Proteomes" id="UP001161390">
    <property type="component" value="Unassembled WGS sequence"/>
</dbReference>
<accession>A0ABQ5V354</accession>
<protein>
    <submittedName>
        <fullName evidence="2">Uncharacterized protein</fullName>
    </submittedName>
</protein>
<reference evidence="2" key="1">
    <citation type="journal article" date="2014" name="Int. J. Syst. Evol. Microbiol.">
        <title>Complete genome of a new Firmicutes species belonging to the dominant human colonic microbiota ('Ruminococcus bicirculans') reveals two chromosomes and a selective capacity to utilize plant glucans.</title>
        <authorList>
            <consortium name="NISC Comparative Sequencing Program"/>
            <person name="Wegmann U."/>
            <person name="Louis P."/>
            <person name="Goesmann A."/>
            <person name="Henrissat B."/>
            <person name="Duncan S.H."/>
            <person name="Flint H.J."/>
        </authorList>
    </citation>
    <scope>NUCLEOTIDE SEQUENCE</scope>
    <source>
        <strain evidence="2">NBRC 108216</strain>
    </source>
</reference>
<reference evidence="2" key="2">
    <citation type="submission" date="2023-01" db="EMBL/GenBank/DDBJ databases">
        <title>Draft genome sequence of Algimonas porphyrae strain NBRC 108216.</title>
        <authorList>
            <person name="Sun Q."/>
            <person name="Mori K."/>
        </authorList>
    </citation>
    <scope>NUCLEOTIDE SEQUENCE</scope>
    <source>
        <strain evidence="2">NBRC 108216</strain>
    </source>
</reference>
<sequence length="127" mass="13543">MASYALPSATPTPVFTTESRNVRTDDTKVPVEQAVDASPESRKIPDPITQPALFNPIAPDAAPKKEVTSDVLSDVRPVIETLDGTKDIVGTLESEEPDQADNRLQASGAYQALRQPDEASRTPVGTA</sequence>
<gene>
    <name evidence="2" type="ORF">GCM10007854_24600</name>
</gene>
<name>A0ABQ5V354_9PROT</name>
<evidence type="ECO:0000313" key="2">
    <source>
        <dbReference type="EMBL" id="GLQ21505.1"/>
    </source>
</evidence>
<comment type="caution">
    <text evidence="2">The sequence shown here is derived from an EMBL/GenBank/DDBJ whole genome shotgun (WGS) entry which is preliminary data.</text>
</comment>
<evidence type="ECO:0000256" key="1">
    <source>
        <dbReference type="SAM" id="MobiDB-lite"/>
    </source>
</evidence>
<feature type="region of interest" description="Disordered" evidence="1">
    <location>
        <begin position="1"/>
        <end position="25"/>
    </location>
</feature>
<organism evidence="2 3">
    <name type="scientific">Algimonas porphyrae</name>
    <dbReference type="NCBI Taxonomy" id="1128113"/>
    <lineage>
        <taxon>Bacteria</taxon>
        <taxon>Pseudomonadati</taxon>
        <taxon>Pseudomonadota</taxon>
        <taxon>Alphaproteobacteria</taxon>
        <taxon>Maricaulales</taxon>
        <taxon>Robiginitomaculaceae</taxon>
        <taxon>Algimonas</taxon>
    </lineage>
</organism>
<feature type="region of interest" description="Disordered" evidence="1">
    <location>
        <begin position="91"/>
        <end position="127"/>
    </location>
</feature>
<dbReference type="EMBL" id="BSNJ01000005">
    <property type="protein sequence ID" value="GLQ21505.1"/>
    <property type="molecule type" value="Genomic_DNA"/>
</dbReference>
<dbReference type="RefSeq" id="WP_284373130.1">
    <property type="nucleotide sequence ID" value="NZ_BSNJ01000005.1"/>
</dbReference>
<keyword evidence="3" id="KW-1185">Reference proteome</keyword>